<dbReference type="GeneID" id="39585418"/>
<proteinExistence type="predicted"/>
<organism evidence="2 3">
    <name type="scientific">Apiotrichum porosum</name>
    <dbReference type="NCBI Taxonomy" id="105984"/>
    <lineage>
        <taxon>Eukaryota</taxon>
        <taxon>Fungi</taxon>
        <taxon>Dikarya</taxon>
        <taxon>Basidiomycota</taxon>
        <taxon>Agaricomycotina</taxon>
        <taxon>Tremellomycetes</taxon>
        <taxon>Trichosporonales</taxon>
        <taxon>Trichosporonaceae</taxon>
        <taxon>Apiotrichum</taxon>
    </lineage>
</organism>
<evidence type="ECO:0000313" key="3">
    <source>
        <dbReference type="Proteomes" id="UP000279236"/>
    </source>
</evidence>
<dbReference type="RefSeq" id="XP_028480546.1">
    <property type="nucleotide sequence ID" value="XM_028616689.1"/>
</dbReference>
<feature type="region of interest" description="Disordered" evidence="1">
    <location>
        <begin position="64"/>
        <end position="90"/>
    </location>
</feature>
<feature type="region of interest" description="Disordered" evidence="1">
    <location>
        <begin position="243"/>
        <end position="272"/>
    </location>
</feature>
<name>A0A427YB69_9TREE</name>
<reference evidence="2 3" key="1">
    <citation type="submission" date="2018-11" db="EMBL/GenBank/DDBJ databases">
        <title>Genome sequence of Apiotrichum porosum DSM 27194.</title>
        <authorList>
            <person name="Aliyu H."/>
            <person name="Gorte O."/>
            <person name="Ochsenreither K."/>
        </authorList>
    </citation>
    <scope>NUCLEOTIDE SEQUENCE [LARGE SCALE GENOMIC DNA]</scope>
    <source>
        <strain evidence="2 3">DSM 27194</strain>
    </source>
</reference>
<dbReference type="EMBL" id="RSCE01000001">
    <property type="protein sequence ID" value="RSH88338.1"/>
    <property type="molecule type" value="Genomic_DNA"/>
</dbReference>
<evidence type="ECO:0000256" key="1">
    <source>
        <dbReference type="SAM" id="MobiDB-lite"/>
    </source>
</evidence>
<evidence type="ECO:0000313" key="2">
    <source>
        <dbReference type="EMBL" id="RSH88338.1"/>
    </source>
</evidence>
<dbReference type="AlphaFoldDB" id="A0A427YB69"/>
<dbReference type="Proteomes" id="UP000279236">
    <property type="component" value="Unassembled WGS sequence"/>
</dbReference>
<comment type="caution">
    <text evidence="2">The sequence shown here is derived from an EMBL/GenBank/DDBJ whole genome shotgun (WGS) entry which is preliminary data.</text>
</comment>
<sequence>MRTIAPEHPSHGSKPRPRIIVDVTSDSTRVRIDQSEVKLLRPLKTLLADTTLAAMPRSVADALRRRPPFGSATSSYSAEQVDAADKAPRDARHEQLAGVYSDLSPNGDYDGRSRWTWSAVEKAKSRGSDVPHYSIGYKDDSDHVYIVYCITPRSTLASLVADVGVPSAETLLLDVIESFYIITKRMFVTSRTEQVFTERGLALAPRRESNLNRSISVFSYFYDGDMDKAYGIGARSGPRLLSEGKAGCELEPPSAPTSNVAAGHTGGEEEHA</sequence>
<keyword evidence="3" id="KW-1185">Reference proteome</keyword>
<protein>
    <submittedName>
        <fullName evidence="2">Uncharacterized protein</fullName>
    </submittedName>
</protein>
<accession>A0A427YB69</accession>
<gene>
    <name evidence="2" type="ORF">EHS24_000875</name>
</gene>